<organism evidence="1 2">
    <name type="scientific">Coprinopsis cinerea (strain Okayama-7 / 130 / ATCC MYA-4618 / FGSC 9003)</name>
    <name type="common">Inky cap fungus</name>
    <name type="synonym">Hormographiella aspergillata</name>
    <dbReference type="NCBI Taxonomy" id="240176"/>
    <lineage>
        <taxon>Eukaryota</taxon>
        <taxon>Fungi</taxon>
        <taxon>Dikarya</taxon>
        <taxon>Basidiomycota</taxon>
        <taxon>Agaricomycotina</taxon>
        <taxon>Agaricomycetes</taxon>
        <taxon>Agaricomycetidae</taxon>
        <taxon>Agaricales</taxon>
        <taxon>Agaricineae</taxon>
        <taxon>Psathyrellaceae</taxon>
        <taxon>Coprinopsis</taxon>
    </lineage>
</organism>
<accession>A8P404</accession>
<name>A8P404_COPC7</name>
<dbReference type="RefSeq" id="XP_001838648.1">
    <property type="nucleotide sequence ID" value="XM_001838596.1"/>
</dbReference>
<dbReference type="Proteomes" id="UP000001861">
    <property type="component" value="Unassembled WGS sequence"/>
</dbReference>
<evidence type="ECO:0000313" key="1">
    <source>
        <dbReference type="EMBL" id="EAU83157.1"/>
    </source>
</evidence>
<keyword evidence="2" id="KW-1185">Reference proteome</keyword>
<evidence type="ECO:0000313" key="2">
    <source>
        <dbReference type="Proteomes" id="UP000001861"/>
    </source>
</evidence>
<dbReference type="AlphaFoldDB" id="A8P404"/>
<sequence length="55" mass="6083">MSPMISATFSKAIIAGVPTDRNQSNDDRTPILQVDPQCCHCGERGYHSKDCIFKV</sequence>
<gene>
    <name evidence="1" type="ORF">CC1G_07839</name>
</gene>
<dbReference type="InParanoid" id="A8P404"/>
<dbReference type="GeneID" id="6015241"/>
<proteinExistence type="predicted"/>
<dbReference type="VEuPathDB" id="FungiDB:CC1G_07839"/>
<dbReference type="EMBL" id="AACS02000004">
    <property type="protein sequence ID" value="EAU83157.1"/>
    <property type="molecule type" value="Genomic_DNA"/>
</dbReference>
<protein>
    <submittedName>
        <fullName evidence="1">Uncharacterized protein</fullName>
    </submittedName>
</protein>
<comment type="caution">
    <text evidence="1">The sequence shown here is derived from an EMBL/GenBank/DDBJ whole genome shotgun (WGS) entry which is preliminary data.</text>
</comment>
<dbReference type="KEGG" id="cci:CC1G_07839"/>
<reference evidence="1 2" key="1">
    <citation type="journal article" date="2010" name="Proc. Natl. Acad. Sci. U.S.A.">
        <title>Insights into evolution of multicellular fungi from the assembled chromosomes of the mushroom Coprinopsis cinerea (Coprinus cinereus).</title>
        <authorList>
            <person name="Stajich J.E."/>
            <person name="Wilke S.K."/>
            <person name="Ahren D."/>
            <person name="Au C.H."/>
            <person name="Birren B.W."/>
            <person name="Borodovsky M."/>
            <person name="Burns C."/>
            <person name="Canback B."/>
            <person name="Casselton L.A."/>
            <person name="Cheng C.K."/>
            <person name="Deng J."/>
            <person name="Dietrich F.S."/>
            <person name="Fargo D.C."/>
            <person name="Farman M.L."/>
            <person name="Gathman A.C."/>
            <person name="Goldberg J."/>
            <person name="Guigo R."/>
            <person name="Hoegger P.J."/>
            <person name="Hooker J.B."/>
            <person name="Huggins A."/>
            <person name="James T.Y."/>
            <person name="Kamada T."/>
            <person name="Kilaru S."/>
            <person name="Kodira C."/>
            <person name="Kues U."/>
            <person name="Kupfer D."/>
            <person name="Kwan H.S."/>
            <person name="Lomsadze A."/>
            <person name="Li W."/>
            <person name="Lilly W.W."/>
            <person name="Ma L.J."/>
            <person name="Mackey A.J."/>
            <person name="Manning G."/>
            <person name="Martin F."/>
            <person name="Muraguchi H."/>
            <person name="Natvig D.O."/>
            <person name="Palmerini H."/>
            <person name="Ramesh M.A."/>
            <person name="Rehmeyer C.J."/>
            <person name="Roe B.A."/>
            <person name="Shenoy N."/>
            <person name="Stanke M."/>
            <person name="Ter-Hovhannisyan V."/>
            <person name="Tunlid A."/>
            <person name="Velagapudi R."/>
            <person name="Vision T.J."/>
            <person name="Zeng Q."/>
            <person name="Zolan M.E."/>
            <person name="Pukkila P.J."/>
        </authorList>
    </citation>
    <scope>NUCLEOTIDE SEQUENCE [LARGE SCALE GENOMIC DNA]</scope>
    <source>
        <strain evidence="2">Okayama-7 / 130 / ATCC MYA-4618 / FGSC 9003</strain>
    </source>
</reference>